<dbReference type="Gene3D" id="1.10.150.20">
    <property type="entry name" value="5' to 3' exonuclease, C-terminal subdomain"/>
    <property type="match status" value="1"/>
</dbReference>
<keyword evidence="1" id="KW-0547">Nucleotide-binding</keyword>
<feature type="domain" description="Helicase C-terminal" evidence="5">
    <location>
        <begin position="11"/>
        <end position="207"/>
    </location>
</feature>
<dbReference type="PROSITE" id="PS51194">
    <property type="entry name" value="HELICASE_CTER"/>
    <property type="match status" value="1"/>
</dbReference>
<dbReference type="Gene3D" id="3.40.50.300">
    <property type="entry name" value="P-loop containing nucleotide triphosphate hydrolases"/>
    <property type="match status" value="1"/>
</dbReference>
<organism evidence="6 7">
    <name type="scientific">Bowmanella denitrificans</name>
    <dbReference type="NCBI Taxonomy" id="366582"/>
    <lineage>
        <taxon>Bacteria</taxon>
        <taxon>Pseudomonadati</taxon>
        <taxon>Pseudomonadota</taxon>
        <taxon>Gammaproteobacteria</taxon>
        <taxon>Alteromonadales</taxon>
        <taxon>Alteromonadaceae</taxon>
        <taxon>Bowmanella</taxon>
    </lineage>
</organism>
<keyword evidence="2" id="KW-0378">Hydrolase</keyword>
<evidence type="ECO:0000313" key="6">
    <source>
        <dbReference type="EMBL" id="GAA0359225.1"/>
    </source>
</evidence>
<dbReference type="InterPro" id="IPR036390">
    <property type="entry name" value="WH_DNA-bd_sf"/>
</dbReference>
<evidence type="ECO:0000313" key="7">
    <source>
        <dbReference type="Proteomes" id="UP001501757"/>
    </source>
</evidence>
<dbReference type="PANTHER" id="PTHR47961:SF10">
    <property type="entry name" value="ATP-DEPENDENT DNA HELICASE HEL308"/>
    <property type="match status" value="1"/>
</dbReference>
<dbReference type="PANTHER" id="PTHR47961">
    <property type="entry name" value="DNA POLYMERASE THETA, PUTATIVE (AFU_ORTHOLOGUE AFUA_1G05260)-RELATED"/>
    <property type="match status" value="1"/>
</dbReference>
<comment type="caution">
    <text evidence="6">The sequence shown here is derived from an EMBL/GenBank/DDBJ whole genome shotgun (WGS) entry which is preliminary data.</text>
</comment>
<evidence type="ECO:0000256" key="2">
    <source>
        <dbReference type="ARBA" id="ARBA00022801"/>
    </source>
</evidence>
<keyword evidence="7" id="KW-1185">Reference proteome</keyword>
<gene>
    <name evidence="6" type="ORF">GCM10009092_24310</name>
</gene>
<dbReference type="SUPFAM" id="SSF46785">
    <property type="entry name" value="Winged helix' DNA-binding domain"/>
    <property type="match status" value="1"/>
</dbReference>
<protein>
    <recommendedName>
        <fullName evidence="5">Helicase C-terminal domain-containing protein</fullName>
    </recommendedName>
</protein>
<dbReference type="Pfam" id="PF00271">
    <property type="entry name" value="Helicase_C"/>
    <property type="match status" value="1"/>
</dbReference>
<keyword evidence="4" id="KW-0067">ATP-binding</keyword>
<evidence type="ECO:0000256" key="1">
    <source>
        <dbReference type="ARBA" id="ARBA00022741"/>
    </source>
</evidence>
<dbReference type="SUPFAM" id="SSF158702">
    <property type="entry name" value="Sec63 N-terminal domain-like"/>
    <property type="match status" value="1"/>
</dbReference>
<dbReference type="SMART" id="SM00490">
    <property type="entry name" value="HELICc"/>
    <property type="match status" value="1"/>
</dbReference>
<dbReference type="SUPFAM" id="SSF52540">
    <property type="entry name" value="P-loop containing nucleoside triphosphate hydrolases"/>
    <property type="match status" value="1"/>
</dbReference>
<dbReference type="InterPro" id="IPR001650">
    <property type="entry name" value="Helicase_C-like"/>
</dbReference>
<evidence type="ECO:0000256" key="3">
    <source>
        <dbReference type="ARBA" id="ARBA00022806"/>
    </source>
</evidence>
<dbReference type="Proteomes" id="UP001501757">
    <property type="component" value="Unassembled WGS sequence"/>
</dbReference>
<dbReference type="Gene3D" id="1.10.3380.30">
    <property type="match status" value="1"/>
</dbReference>
<dbReference type="EMBL" id="BAAAEI010000012">
    <property type="protein sequence ID" value="GAA0359225.1"/>
    <property type="molecule type" value="Genomic_DNA"/>
</dbReference>
<evidence type="ECO:0000256" key="4">
    <source>
        <dbReference type="ARBA" id="ARBA00022840"/>
    </source>
</evidence>
<accession>A0ABN0XAB9</accession>
<dbReference type="InterPro" id="IPR027417">
    <property type="entry name" value="P-loop_NTPase"/>
</dbReference>
<evidence type="ECO:0000259" key="5">
    <source>
        <dbReference type="PROSITE" id="PS51194"/>
    </source>
</evidence>
<dbReference type="InterPro" id="IPR050474">
    <property type="entry name" value="Hel308_SKI2-like"/>
</dbReference>
<proteinExistence type="predicted"/>
<keyword evidence="3" id="KW-0347">Helicase</keyword>
<reference evidence="6 7" key="1">
    <citation type="journal article" date="2019" name="Int. J. Syst. Evol. Microbiol.">
        <title>The Global Catalogue of Microorganisms (GCM) 10K type strain sequencing project: providing services to taxonomists for standard genome sequencing and annotation.</title>
        <authorList>
            <consortium name="The Broad Institute Genomics Platform"/>
            <consortium name="The Broad Institute Genome Sequencing Center for Infectious Disease"/>
            <person name="Wu L."/>
            <person name="Ma J."/>
        </authorList>
    </citation>
    <scope>NUCLEOTIDE SEQUENCE [LARGE SCALE GENOMIC DNA]</scope>
    <source>
        <strain evidence="6 7">JCM 13378</strain>
    </source>
</reference>
<name>A0ABN0XAB9_9ALTE</name>
<sequence length="678" mass="75436">MVDIGGEAPSNVENAISKLLSLGRGPILVFTESRREATQLAQSFSRSRPKQNRGIELSNQLELFSEPTESSNSLREHAERHVAFHTADLSPQERQVIERGISEGNIDVCFATTTLAAGVNFPFKSIIFWKLTYKWGDRAGSRIARWDYRNMSGRAGRLGMHSEGFSIIIPRSQLELQHANQLVLPENDQLESRYFSVGLRKTVLAIIAAGLAANYDSVIGFFKNTLYWYQTLESNPVKLQALEVKTRESIDWLMKHNLIVSEGTELAVTPFGAVTASTGLLPSTAVQFANLLADHHDRLEESFEESVLGLIHAVVMSDEFSGERPTRFLTYQPAEYESVSYLRGEDLLLTLNATNVRAAQCVHAVFLFSQGEQERKIAYKTKVSSGQIHRLSNDVAWVLEGLQKLSCVPEFNCSQNITNQLGMLSRMVRWGAPADALDVLRVAQKYQVPGVGRQRAMALVAQGITTLKDVLASGMDKLISILRNATRAEALVEAVESVSGITEDRLTNAHTRVAKTVGVEALVDNCNKSFDTDYEVAILELLKEETSWIVTEVDDGRRQNVPDLMLQLGNKTVLIECKTTHKKNPLIGKEEAWAVLQKSADFNPTYRRITLGKPHFDETCKRKVAGAHDITLIEHTVFIEGVLRVVLGLVSAEAFIEWLEQPGLSDLNRLGGKPTYQQ</sequence>